<reference evidence="7" key="1">
    <citation type="submission" date="2022-03" db="EMBL/GenBank/DDBJ databases">
        <title>Identification of a novel bacterium isolated from mangrove sediments.</title>
        <authorList>
            <person name="Pan X."/>
        </authorList>
    </citation>
    <scope>NUCLEOTIDE SEQUENCE</scope>
    <source>
        <strain evidence="7">B2637</strain>
    </source>
</reference>
<dbReference type="SUPFAM" id="SSF102114">
    <property type="entry name" value="Radical SAM enzymes"/>
    <property type="match status" value="1"/>
</dbReference>
<evidence type="ECO:0000256" key="2">
    <source>
        <dbReference type="ARBA" id="ARBA00022691"/>
    </source>
</evidence>
<dbReference type="InterPro" id="IPR007197">
    <property type="entry name" value="rSAM"/>
</dbReference>
<evidence type="ECO:0000256" key="4">
    <source>
        <dbReference type="ARBA" id="ARBA00023004"/>
    </source>
</evidence>
<keyword evidence="8" id="KW-1185">Reference proteome</keyword>
<dbReference type="PANTHER" id="PTHR43273:SF8">
    <property type="entry name" value="RADICAL SAM DOMAIN PROTEIN"/>
    <property type="match status" value="1"/>
</dbReference>
<accession>A0ABT0ABV3</accession>
<dbReference type="SFLD" id="SFLDS00029">
    <property type="entry name" value="Radical_SAM"/>
    <property type="match status" value="1"/>
</dbReference>
<dbReference type="Proteomes" id="UP001162802">
    <property type="component" value="Unassembled WGS sequence"/>
</dbReference>
<dbReference type="InterPro" id="IPR023885">
    <property type="entry name" value="4Fe4S-binding_SPASM_dom"/>
</dbReference>
<keyword evidence="5" id="KW-0411">Iron-sulfur</keyword>
<dbReference type="SFLD" id="SFLDG01386">
    <property type="entry name" value="main_SPASM_domain-containing"/>
    <property type="match status" value="1"/>
</dbReference>
<dbReference type="Gene3D" id="3.20.20.70">
    <property type="entry name" value="Aldolase class I"/>
    <property type="match status" value="1"/>
</dbReference>
<dbReference type="Pfam" id="PF04055">
    <property type="entry name" value="Radical_SAM"/>
    <property type="match status" value="1"/>
</dbReference>
<dbReference type="EMBL" id="JALHAT010000010">
    <property type="protein sequence ID" value="MCJ1960672.1"/>
    <property type="molecule type" value="Genomic_DNA"/>
</dbReference>
<dbReference type="InterPro" id="IPR023867">
    <property type="entry name" value="Sulphatase_maturase_rSAM"/>
</dbReference>
<dbReference type="SFLD" id="SFLDG01072">
    <property type="entry name" value="dehydrogenase_like"/>
    <property type="match status" value="1"/>
</dbReference>
<dbReference type="InterPro" id="IPR058240">
    <property type="entry name" value="rSAM_sf"/>
</dbReference>
<dbReference type="SFLD" id="SFLDG01384">
    <property type="entry name" value="thioether_bond_formation_requi"/>
    <property type="match status" value="1"/>
</dbReference>
<dbReference type="PANTHER" id="PTHR43273">
    <property type="entry name" value="ANAEROBIC SULFATASE-MATURATING ENZYME HOMOLOG ASLB-RELATED"/>
    <property type="match status" value="1"/>
</dbReference>
<evidence type="ECO:0000313" key="8">
    <source>
        <dbReference type="Proteomes" id="UP001162802"/>
    </source>
</evidence>
<keyword evidence="3" id="KW-0479">Metal-binding</keyword>
<dbReference type="InterPro" id="IPR013785">
    <property type="entry name" value="Aldolase_TIM"/>
</dbReference>
<dbReference type="NCBIfam" id="TIGR04085">
    <property type="entry name" value="rSAM_more_4Fe4S"/>
    <property type="match status" value="1"/>
</dbReference>
<evidence type="ECO:0000259" key="6">
    <source>
        <dbReference type="PROSITE" id="PS51918"/>
    </source>
</evidence>
<evidence type="ECO:0000313" key="7">
    <source>
        <dbReference type="EMBL" id="MCJ1960672.1"/>
    </source>
</evidence>
<proteinExistence type="predicted"/>
<dbReference type="RefSeq" id="WP_243799034.1">
    <property type="nucleotide sequence ID" value="NZ_JALHAT010000010.1"/>
</dbReference>
<organism evidence="7 8">
    <name type="scientific">Novosphingobium mangrovi</name>
    <name type="common">ex Hu et al. 2023</name>
    <dbReference type="NCBI Taxonomy" id="2930094"/>
    <lineage>
        <taxon>Bacteria</taxon>
        <taxon>Pseudomonadati</taxon>
        <taxon>Pseudomonadota</taxon>
        <taxon>Alphaproteobacteria</taxon>
        <taxon>Sphingomonadales</taxon>
        <taxon>Sphingomonadaceae</taxon>
        <taxon>Novosphingobium</taxon>
    </lineage>
</organism>
<name>A0ABT0ABV3_9SPHN</name>
<evidence type="ECO:0000256" key="1">
    <source>
        <dbReference type="ARBA" id="ARBA00001966"/>
    </source>
</evidence>
<keyword evidence="2" id="KW-0949">S-adenosyl-L-methionine</keyword>
<dbReference type="InterPro" id="IPR023886">
    <property type="entry name" value="QH-AmDH_gsu_maturation"/>
</dbReference>
<dbReference type="CDD" id="cd01335">
    <property type="entry name" value="Radical_SAM"/>
    <property type="match status" value="1"/>
</dbReference>
<comment type="caution">
    <text evidence="7">The sequence shown here is derived from an EMBL/GenBank/DDBJ whole genome shotgun (WGS) entry which is preliminary data.</text>
</comment>
<comment type="cofactor">
    <cofactor evidence="1">
        <name>[4Fe-4S] cluster</name>
        <dbReference type="ChEBI" id="CHEBI:49883"/>
    </cofactor>
</comment>
<dbReference type="SFLD" id="SFLDG01067">
    <property type="entry name" value="SPASM/twitch_domain_containing"/>
    <property type="match status" value="1"/>
</dbReference>
<keyword evidence="4" id="KW-0408">Iron</keyword>
<dbReference type="NCBIfam" id="TIGR03906">
    <property type="entry name" value="quino_hemo_SAM"/>
    <property type="match status" value="1"/>
</dbReference>
<dbReference type="PROSITE" id="PS51918">
    <property type="entry name" value="RADICAL_SAM"/>
    <property type="match status" value="1"/>
</dbReference>
<evidence type="ECO:0000256" key="3">
    <source>
        <dbReference type="ARBA" id="ARBA00022723"/>
    </source>
</evidence>
<evidence type="ECO:0000256" key="5">
    <source>
        <dbReference type="ARBA" id="ARBA00023014"/>
    </source>
</evidence>
<gene>
    <name evidence="7" type="primary">peaB</name>
    <name evidence="7" type="ORF">MTR65_08275</name>
</gene>
<sequence length="492" mass="53963">MNTMTTPAADFRTARYRLGELHEFEAADQPYVYLVGAGAIFALDDGARAVLDELREGEMAHGEIVSALVSHGYAHADAEELIRELLFVRGIVSDRIAPALDPQPSAPPADFPLQALVLNITNQCNLACTYCYEFGADKIATPQGKPKFMTLETAKSSIDFLLSQSGSRETVHVTFFGGETLMNFKLLREVVLYANDAAAAQGRAITYSLTTNATLLSDPIIEFLADNDVGVTVSIDGPADLQDHRRIYRSGKGSYEVIEPRLKKLIARHRTRAITARVTLSEGVTDVLRIYRHLKDELGFHEVGFAPVTNSGEQDYAINGDGMSKVLVDFHALADEWLDYALENRMHGFSNVSETIAELMQGVNKSHPCGAGLGLLGVSPSGDLSPCHRFTDADTHTLGNIESGIDADKREDFLSRGHVSAKYECQSCWARPLCAGGCHHEAFVRYGDTGHANLHYCDWIREWTDTCLRVYGAVAAQNPGFLERFATRKANA</sequence>
<feature type="domain" description="Radical SAM core" evidence="6">
    <location>
        <begin position="110"/>
        <end position="350"/>
    </location>
</feature>
<protein>
    <submittedName>
        <fullName evidence="7">Quinohemoprotein amine dehydrogenase maturation protein</fullName>
    </submittedName>
</protein>